<gene>
    <name evidence="2" type="ORF">G3480_19070</name>
</gene>
<evidence type="ECO:0000313" key="2">
    <source>
        <dbReference type="EMBL" id="NEX22382.1"/>
    </source>
</evidence>
<dbReference type="Pfam" id="PF11074">
    <property type="entry name" value="DUF2779"/>
    <property type="match status" value="1"/>
</dbReference>
<protein>
    <submittedName>
        <fullName evidence="2">DUF2779 domain-containing protein</fullName>
    </submittedName>
</protein>
<dbReference type="AlphaFoldDB" id="A0A6P1E1K9"/>
<evidence type="ECO:0000259" key="1">
    <source>
        <dbReference type="Pfam" id="PF11074"/>
    </source>
</evidence>
<comment type="caution">
    <text evidence="2">The sequence shown here is derived from an EMBL/GenBank/DDBJ whole genome shotgun (WGS) entry which is preliminary data.</text>
</comment>
<organism evidence="2 3">
    <name type="scientific">Thiorhodococcus mannitoliphagus</name>
    <dbReference type="NCBI Taxonomy" id="329406"/>
    <lineage>
        <taxon>Bacteria</taxon>
        <taxon>Pseudomonadati</taxon>
        <taxon>Pseudomonadota</taxon>
        <taxon>Gammaproteobacteria</taxon>
        <taxon>Chromatiales</taxon>
        <taxon>Chromatiaceae</taxon>
        <taxon>Thiorhodococcus</taxon>
    </lineage>
</organism>
<feature type="domain" description="DUF2779" evidence="1">
    <location>
        <begin position="301"/>
        <end position="424"/>
    </location>
</feature>
<proteinExistence type="predicted"/>
<name>A0A6P1E1K9_9GAMM</name>
<dbReference type="EMBL" id="JAAIJR010000097">
    <property type="protein sequence ID" value="NEX22382.1"/>
    <property type="molecule type" value="Genomic_DNA"/>
</dbReference>
<sequence length="500" mass="55947">MRVLSKSKIMAHRQCPRRLWLEVNRPNLCEDSADTQSRYQIGDSVGEIARRIYDPKGRCPLIDVASEGFEGAFARTQALLAKRRGIFEAGFNANGGLAFADVLLPVKKGGRPMWRMVEVKSSTSVKDSQRDDVAFQSWVAKSAGLALAGVSIAYVDNTWVYPGNEDYNGLLVEKDLTREAFGRGQEVANWVEEAQTTLRKKREPSIQTGHHCTHPYACGFIDYCRSQEAQAEFPVEWLPDVRTKALKSHIEAEGVVDLRDVPAALLNERQQRVKDCTLSGKCYFDKAGAAKQLAVHRLPAYFLDFESVNPAVPLWKGIRPYQQIPFQFSCHRLDAKGRLTHDSFLDLTGKNPLRPFVKALLGACGERGPIFVYNASFEKTRIHELAKRFPRDARALLALVDRVVDLLPVARGLYYHPDQEGSWSIKAVLPTIAPDLDYSQLVGVQDGGAAMVVYQEAIAPTTSRRRCQEIQDQLLAYCKRDTEALVRLWSFFTGKAVGAV</sequence>
<dbReference type="RefSeq" id="WP_164655475.1">
    <property type="nucleotide sequence ID" value="NZ_JAAIJR010000097.1"/>
</dbReference>
<reference evidence="3" key="1">
    <citation type="journal article" date="2020" name="Microbiol. Resour. Announc.">
        <title>Draft Genome Sequences of Thiorhodococcus mannitoliphagus and Thiorhodococcus minor, Purple Sulfur Photosynthetic Bacteria in the Gammaproteobacterial Family Chromatiaceae.</title>
        <authorList>
            <person name="Aviles F.A."/>
            <person name="Meyer T.E."/>
            <person name="Kyndt J.A."/>
        </authorList>
    </citation>
    <scope>NUCLEOTIDE SEQUENCE [LARGE SCALE GENOMIC DNA]</scope>
    <source>
        <strain evidence="3">DSM 18266</strain>
    </source>
</reference>
<dbReference type="InterPro" id="IPR021301">
    <property type="entry name" value="DUF2779"/>
</dbReference>
<keyword evidence="3" id="KW-1185">Reference proteome</keyword>
<accession>A0A6P1E1K9</accession>
<evidence type="ECO:0000313" key="3">
    <source>
        <dbReference type="Proteomes" id="UP000471640"/>
    </source>
</evidence>
<dbReference type="Proteomes" id="UP000471640">
    <property type="component" value="Unassembled WGS sequence"/>
</dbReference>
<reference evidence="2 3" key="2">
    <citation type="submission" date="2020-02" db="EMBL/GenBank/DDBJ databases">
        <title>Genome sequences of Thiorhodococcus mannitoliphagus and Thiorhodococcus minor, purple sulfur photosynthetic bacteria in the gammaproteobacterial family, Chromatiaceae.</title>
        <authorList>
            <person name="Aviles F.A."/>
            <person name="Meyer T.E."/>
            <person name="Kyndt J.A."/>
        </authorList>
    </citation>
    <scope>NUCLEOTIDE SEQUENCE [LARGE SCALE GENOMIC DNA]</scope>
    <source>
        <strain evidence="2 3">DSM 18266</strain>
    </source>
</reference>